<protein>
    <submittedName>
        <fullName evidence="2">Uncharacterized protein</fullName>
    </submittedName>
</protein>
<gene>
    <name evidence="2" type="ORF">CTOB1V02_LOCUS15423</name>
</gene>
<reference evidence="2" key="1">
    <citation type="submission" date="2020-11" db="EMBL/GenBank/DDBJ databases">
        <authorList>
            <person name="Tran Van P."/>
        </authorList>
    </citation>
    <scope>NUCLEOTIDE SEQUENCE</scope>
</reference>
<accession>A0A7R8WYD4</accession>
<proteinExistence type="predicted"/>
<evidence type="ECO:0000256" key="1">
    <source>
        <dbReference type="SAM" id="MobiDB-lite"/>
    </source>
</evidence>
<sequence>MSDLSEPPNRLVSRRRAPALGSAAPSTSRGGGSSEEKDPGADEESLLGQKSMFEMELKTDRDGTRHGRAKVFGFSVIVDPPFLLAILDFFVPPSPRTLPSISDTQATRGGAPLFPDAPPAKKTSSLSVMK</sequence>
<name>A0A7R8WYD4_9CRUS</name>
<feature type="compositionally biased region" description="Polar residues" evidence="1">
    <location>
        <begin position="97"/>
        <end position="107"/>
    </location>
</feature>
<dbReference type="AlphaFoldDB" id="A0A7R8WYD4"/>
<organism evidence="2">
    <name type="scientific">Cyprideis torosa</name>
    <dbReference type="NCBI Taxonomy" id="163714"/>
    <lineage>
        <taxon>Eukaryota</taxon>
        <taxon>Metazoa</taxon>
        <taxon>Ecdysozoa</taxon>
        <taxon>Arthropoda</taxon>
        <taxon>Crustacea</taxon>
        <taxon>Oligostraca</taxon>
        <taxon>Ostracoda</taxon>
        <taxon>Podocopa</taxon>
        <taxon>Podocopida</taxon>
        <taxon>Cytherocopina</taxon>
        <taxon>Cytheroidea</taxon>
        <taxon>Cytherideidae</taxon>
        <taxon>Cyprideis</taxon>
    </lineage>
</organism>
<feature type="non-terminal residue" evidence="2">
    <location>
        <position position="1"/>
    </location>
</feature>
<evidence type="ECO:0000313" key="2">
    <source>
        <dbReference type="EMBL" id="CAD7237608.1"/>
    </source>
</evidence>
<dbReference type="EMBL" id="OB689904">
    <property type="protein sequence ID" value="CAD7237608.1"/>
    <property type="molecule type" value="Genomic_DNA"/>
</dbReference>
<feature type="region of interest" description="Disordered" evidence="1">
    <location>
        <begin position="96"/>
        <end position="130"/>
    </location>
</feature>
<feature type="region of interest" description="Disordered" evidence="1">
    <location>
        <begin position="1"/>
        <end position="54"/>
    </location>
</feature>